<dbReference type="InterPro" id="IPR033511">
    <property type="entry name" value="Cdc24/Scd1_PH_dom"/>
</dbReference>
<feature type="compositionally biased region" description="Polar residues" evidence="1">
    <location>
        <begin position="552"/>
        <end position="569"/>
    </location>
</feature>
<dbReference type="SUPFAM" id="SSF48065">
    <property type="entry name" value="DBL homology domain (DH-domain)"/>
    <property type="match status" value="1"/>
</dbReference>
<dbReference type="FunFam" id="3.10.20.90:FF:000176">
    <property type="entry name" value="Rho guanyl nucleotide exchange factor"/>
    <property type="match status" value="1"/>
</dbReference>
<dbReference type="SMART" id="SM00325">
    <property type="entry name" value="RhoGEF"/>
    <property type="match status" value="1"/>
</dbReference>
<dbReference type="GO" id="GO:0000935">
    <property type="term" value="C:division septum"/>
    <property type="evidence" value="ECO:0007669"/>
    <property type="project" value="TreeGrafter"/>
</dbReference>
<dbReference type="OrthoDB" id="1594986at2759"/>
<evidence type="ECO:0000259" key="4">
    <source>
        <dbReference type="PROSITE" id="PS51745"/>
    </source>
</evidence>
<dbReference type="PROSITE" id="PS50003">
    <property type="entry name" value="PH_DOMAIN"/>
    <property type="match status" value="1"/>
</dbReference>
<accession>W2RZB4</accession>
<dbReference type="Pfam" id="PF15411">
    <property type="entry name" value="PH_10"/>
    <property type="match status" value="1"/>
</dbReference>
<dbReference type="InterPro" id="IPR000219">
    <property type="entry name" value="DH_dom"/>
</dbReference>
<dbReference type="GO" id="GO:0005737">
    <property type="term" value="C:cytoplasm"/>
    <property type="evidence" value="ECO:0007669"/>
    <property type="project" value="TreeGrafter"/>
</dbReference>
<feature type="compositionally biased region" description="Low complexity" evidence="1">
    <location>
        <begin position="636"/>
        <end position="649"/>
    </location>
</feature>
<dbReference type="EMBL" id="KB822719">
    <property type="protein sequence ID" value="ETN41792.1"/>
    <property type="molecule type" value="Genomic_DNA"/>
</dbReference>
<evidence type="ECO:0000259" key="2">
    <source>
        <dbReference type="PROSITE" id="PS50003"/>
    </source>
</evidence>
<dbReference type="GO" id="GO:0005634">
    <property type="term" value="C:nucleus"/>
    <property type="evidence" value="ECO:0007669"/>
    <property type="project" value="TreeGrafter"/>
</dbReference>
<feature type="compositionally biased region" description="Low complexity" evidence="1">
    <location>
        <begin position="570"/>
        <end position="586"/>
    </location>
</feature>
<name>W2RZB4_CYPE1</name>
<dbReference type="InterPro" id="IPR036872">
    <property type="entry name" value="CH_dom_sf"/>
</dbReference>
<keyword evidence="6" id="KW-1185">Reference proteome</keyword>
<dbReference type="RefSeq" id="XP_008716301.1">
    <property type="nucleotide sequence ID" value="XM_008718079.1"/>
</dbReference>
<dbReference type="InterPro" id="IPR053026">
    <property type="entry name" value="CDC42_GEF"/>
</dbReference>
<dbReference type="GO" id="GO:0031106">
    <property type="term" value="P:septin ring organization"/>
    <property type="evidence" value="ECO:0007669"/>
    <property type="project" value="TreeGrafter"/>
</dbReference>
<evidence type="ECO:0000256" key="1">
    <source>
        <dbReference type="SAM" id="MobiDB-lite"/>
    </source>
</evidence>
<dbReference type="SUPFAM" id="SSF54277">
    <property type="entry name" value="CAD &amp; PB1 domains"/>
    <property type="match status" value="1"/>
</dbReference>
<dbReference type="Gene3D" id="2.30.29.30">
    <property type="entry name" value="Pleckstrin-homology domain (PH domain)/Phosphotyrosine-binding domain (PTB)"/>
    <property type="match status" value="1"/>
</dbReference>
<dbReference type="InterPro" id="IPR000270">
    <property type="entry name" value="PB1_dom"/>
</dbReference>
<dbReference type="CDD" id="cd00014">
    <property type="entry name" value="CH_SF"/>
    <property type="match status" value="1"/>
</dbReference>
<dbReference type="GO" id="GO:0005085">
    <property type="term" value="F:guanyl-nucleotide exchange factor activity"/>
    <property type="evidence" value="ECO:0007669"/>
    <property type="project" value="InterPro"/>
</dbReference>
<gene>
    <name evidence="5" type="ORF">HMPREF1541_03729</name>
</gene>
<dbReference type="CDD" id="cd13246">
    <property type="entry name" value="PH_Scd1"/>
    <property type="match status" value="1"/>
</dbReference>
<evidence type="ECO:0000313" key="6">
    <source>
        <dbReference type="Proteomes" id="UP000030752"/>
    </source>
</evidence>
<dbReference type="AlphaFoldDB" id="W2RZB4"/>
<feature type="compositionally biased region" description="Polar residues" evidence="1">
    <location>
        <begin position="608"/>
        <end position="628"/>
    </location>
</feature>
<dbReference type="InterPro" id="IPR053793">
    <property type="entry name" value="PB1-like"/>
</dbReference>
<dbReference type="InterPro" id="IPR001849">
    <property type="entry name" value="PH_domain"/>
</dbReference>
<proteinExistence type="predicted"/>
<dbReference type="HOGENOM" id="CLU_007879_1_0_1"/>
<feature type="domain" description="DH" evidence="3">
    <location>
        <begin position="182"/>
        <end position="361"/>
    </location>
</feature>
<dbReference type="VEuPathDB" id="FungiDB:HMPREF1541_03729"/>
<dbReference type="InterPro" id="IPR010481">
    <property type="entry name" value="Cdc24/Scd1_N"/>
</dbReference>
<sequence>MNGDHYGGPMVDKNNIINVRDGESLYRQCINLRRRLSGVPGFRPYIDEMEERENDGADPVSSLWQCFRSGMPLLAIYNASNPEEGDLVINTNLPEKKWGKEAAFLFIKSCMKQMNIPSADTFTVTDLYSDNTTGFLKVIKLVDRVLDILQLSGKLHVATDSEGSRDGTDSPASAIDKPKMTKRQYILRELVETERQYVHHLLNLQSLKKELEEVGALKGDAIHNIFLNLNNILDFAQRFLIRVEQQNELPEEQQNWGAMFVRYKDPFRQYEPFIANQKRCEITCQAEWARMVESSRSELSRQMLANPTILNGFLLKPFQRLTKYPLLLKDLEKSTDDENLKADLASATAVIQDVLMQADASIDKETRDEAVLDLQERIDDWKTLRIDTFGELLLLGSFMVMKEGALRSDEKEYHIYLFSRILIMCKDINTSKPKNKMSSKPALSRNGRPRMNLKGRIYFTNVTNITPTSSAGNYALQISWRGETSVETFLIKFRNDTALQKWHTMIETQRSSCLMEQKQRATSDTGFQSLAGAKLENPYAGQDDDDDMPRASQWSDTTYVGSNPSYSSFSMSRNASSTSLRSRSATGGSGDRNPHLSQGQPRMPGSGLSLNTAVGSSTPDQYGNNSYFSPIDRDTPPQSASTRSSSQSAFAGYHRNHPSINGYPRMEDQSYRNTAPALARNAPSGNPYMQQRAPNGRPSLPPGPQPPNMQARMRSASSPDIHPNVQNSRKYMSGENVPNVPPIPSYAKQMAPPNRSQNNSPSSIGGPMPLRSQTPQQANAAGSVTRPGMSGPNYTYDSSYGSDPRRQQGHVSQHSTGRPLSPIPADNRPGPMDSYMPSQLKAKVCYEDNYVSMIIPSNIHYRSLTDRIDAKLARFTNESIASGSVKLQYRDEDGDFILIDSDEGVSEALLDWKEANATSIGPNAELLLYAQATGAGDG</sequence>
<dbReference type="Pfam" id="PF06395">
    <property type="entry name" value="CDC24"/>
    <property type="match status" value="1"/>
</dbReference>
<dbReference type="SUPFAM" id="SSF50729">
    <property type="entry name" value="PH domain-like"/>
    <property type="match status" value="1"/>
</dbReference>
<dbReference type="Gene3D" id="1.20.900.10">
    <property type="entry name" value="Dbl homology (DH) domain"/>
    <property type="match status" value="1"/>
</dbReference>
<organism evidence="5 6">
    <name type="scientific">Cyphellophora europaea (strain CBS 101466)</name>
    <name type="common">Phialophora europaea</name>
    <dbReference type="NCBI Taxonomy" id="1220924"/>
    <lineage>
        <taxon>Eukaryota</taxon>
        <taxon>Fungi</taxon>
        <taxon>Dikarya</taxon>
        <taxon>Ascomycota</taxon>
        <taxon>Pezizomycotina</taxon>
        <taxon>Eurotiomycetes</taxon>
        <taxon>Chaetothyriomycetidae</taxon>
        <taxon>Chaetothyriales</taxon>
        <taxon>Cyphellophoraceae</taxon>
        <taxon>Cyphellophora</taxon>
    </lineage>
</organism>
<feature type="compositionally biased region" description="Polar residues" evidence="1">
    <location>
        <begin position="809"/>
        <end position="818"/>
    </location>
</feature>
<dbReference type="eggNOG" id="KOG3519">
    <property type="taxonomic scope" value="Eukaryota"/>
</dbReference>
<feature type="region of interest" description="Disordered" evidence="1">
    <location>
        <begin position="517"/>
        <end position="836"/>
    </location>
</feature>
<protein>
    <recommendedName>
        <fullName evidence="7">DH domain-containing protein</fullName>
    </recommendedName>
</protein>
<dbReference type="Pfam" id="PF00621">
    <property type="entry name" value="RhoGEF"/>
    <property type="match status" value="1"/>
</dbReference>
<reference evidence="5 6" key="1">
    <citation type="submission" date="2013-03" db="EMBL/GenBank/DDBJ databases">
        <title>The Genome Sequence of Phialophora europaea CBS 101466.</title>
        <authorList>
            <consortium name="The Broad Institute Genomics Platform"/>
            <person name="Cuomo C."/>
            <person name="de Hoog S."/>
            <person name="Gorbushina A."/>
            <person name="Walker B."/>
            <person name="Young S.K."/>
            <person name="Zeng Q."/>
            <person name="Gargeya S."/>
            <person name="Fitzgerald M."/>
            <person name="Haas B."/>
            <person name="Abouelleil A."/>
            <person name="Allen A.W."/>
            <person name="Alvarado L."/>
            <person name="Arachchi H.M."/>
            <person name="Berlin A.M."/>
            <person name="Chapman S.B."/>
            <person name="Gainer-Dewar J."/>
            <person name="Goldberg J."/>
            <person name="Griggs A."/>
            <person name="Gujja S."/>
            <person name="Hansen M."/>
            <person name="Howarth C."/>
            <person name="Imamovic A."/>
            <person name="Ireland A."/>
            <person name="Larimer J."/>
            <person name="McCowan C."/>
            <person name="Murphy C."/>
            <person name="Pearson M."/>
            <person name="Poon T.W."/>
            <person name="Priest M."/>
            <person name="Roberts A."/>
            <person name="Saif S."/>
            <person name="Shea T."/>
            <person name="Sisk P."/>
            <person name="Sykes S."/>
            <person name="Wortman J."/>
            <person name="Nusbaum C."/>
            <person name="Birren B."/>
        </authorList>
    </citation>
    <scope>NUCLEOTIDE SEQUENCE [LARGE SCALE GENOMIC DNA]</scope>
    <source>
        <strain evidence="5 6">CBS 101466</strain>
    </source>
</reference>
<dbReference type="PROSITE" id="PS50010">
    <property type="entry name" value="DH_2"/>
    <property type="match status" value="1"/>
</dbReference>
<feature type="domain" description="PB1" evidence="4">
    <location>
        <begin position="837"/>
        <end position="933"/>
    </location>
</feature>
<dbReference type="GO" id="GO:0030010">
    <property type="term" value="P:establishment of cell polarity"/>
    <property type="evidence" value="ECO:0007669"/>
    <property type="project" value="TreeGrafter"/>
</dbReference>
<dbReference type="PROSITE" id="PS51745">
    <property type="entry name" value="PB1"/>
    <property type="match status" value="1"/>
</dbReference>
<dbReference type="CDD" id="cd00160">
    <property type="entry name" value="RhoGEF"/>
    <property type="match status" value="1"/>
</dbReference>
<feature type="domain" description="PH" evidence="2">
    <location>
        <begin position="391"/>
        <end position="511"/>
    </location>
</feature>
<evidence type="ECO:0000313" key="5">
    <source>
        <dbReference type="EMBL" id="ETN41792.1"/>
    </source>
</evidence>
<dbReference type="PANTHER" id="PTHR47339">
    <property type="entry name" value="CELL DIVISION CONTROL PROTEIN 24"/>
    <property type="match status" value="1"/>
</dbReference>
<feature type="compositionally biased region" description="Polar residues" evidence="1">
    <location>
        <begin position="792"/>
        <end position="801"/>
    </location>
</feature>
<dbReference type="InterPro" id="IPR001331">
    <property type="entry name" value="GDS_CDC24_CS"/>
</dbReference>
<dbReference type="InterPro" id="IPR035899">
    <property type="entry name" value="DBL_dom_sf"/>
</dbReference>
<dbReference type="GO" id="GO:0035556">
    <property type="term" value="P:intracellular signal transduction"/>
    <property type="evidence" value="ECO:0007669"/>
    <property type="project" value="InterPro"/>
</dbReference>
<dbReference type="CDD" id="cd05992">
    <property type="entry name" value="PB1"/>
    <property type="match status" value="1"/>
</dbReference>
<evidence type="ECO:0000259" key="3">
    <source>
        <dbReference type="PROSITE" id="PS50010"/>
    </source>
</evidence>
<feature type="compositionally biased region" description="Polar residues" evidence="1">
    <location>
        <begin position="771"/>
        <end position="782"/>
    </location>
</feature>
<dbReference type="PANTHER" id="PTHR47339:SF1">
    <property type="entry name" value="CELL DIVISION CONTROL PROTEIN 24"/>
    <property type="match status" value="1"/>
</dbReference>
<dbReference type="STRING" id="1220924.W2RZB4"/>
<dbReference type="SMART" id="SM00233">
    <property type="entry name" value="PH"/>
    <property type="match status" value="1"/>
</dbReference>
<dbReference type="InParanoid" id="W2RZB4"/>
<dbReference type="Gene3D" id="1.10.418.10">
    <property type="entry name" value="Calponin-like domain"/>
    <property type="match status" value="1"/>
</dbReference>
<evidence type="ECO:0008006" key="7">
    <source>
        <dbReference type="Google" id="ProtNLM"/>
    </source>
</evidence>
<dbReference type="Pfam" id="PF00564">
    <property type="entry name" value="PB1"/>
    <property type="match status" value="1"/>
</dbReference>
<dbReference type="InterPro" id="IPR011993">
    <property type="entry name" value="PH-like_dom_sf"/>
</dbReference>
<dbReference type="Gene3D" id="3.10.20.90">
    <property type="entry name" value="Phosphatidylinositol 3-kinase Catalytic Subunit, Chain A, domain 1"/>
    <property type="match status" value="1"/>
</dbReference>
<feature type="compositionally biased region" description="Polar residues" evidence="1">
    <location>
        <begin position="517"/>
        <end position="528"/>
    </location>
</feature>
<feature type="compositionally biased region" description="Low complexity" evidence="1">
    <location>
        <begin position="752"/>
        <end position="763"/>
    </location>
</feature>
<dbReference type="GeneID" id="19971068"/>
<dbReference type="PROSITE" id="PS00741">
    <property type="entry name" value="DH_1"/>
    <property type="match status" value="1"/>
</dbReference>
<dbReference type="GO" id="GO:0043332">
    <property type="term" value="C:mating projection tip"/>
    <property type="evidence" value="ECO:0007669"/>
    <property type="project" value="TreeGrafter"/>
</dbReference>
<dbReference type="Proteomes" id="UP000030752">
    <property type="component" value="Unassembled WGS sequence"/>
</dbReference>